<protein>
    <recommendedName>
        <fullName evidence="3">Fanconi Anaemia group E protein C-terminal domain-containing protein</fullName>
    </recommendedName>
</protein>
<accession>A0A2T9YQ73</accession>
<dbReference type="Gene3D" id="1.25.40.480">
    <property type="match status" value="1"/>
</dbReference>
<proteinExistence type="predicted"/>
<dbReference type="EMBL" id="MBFT01000245">
    <property type="protein sequence ID" value="PVU94489.1"/>
    <property type="molecule type" value="Genomic_DNA"/>
</dbReference>
<reference evidence="1 2" key="1">
    <citation type="journal article" date="2018" name="MBio">
        <title>Comparative Genomics Reveals the Core Gene Toolbox for the Fungus-Insect Symbiosis.</title>
        <authorList>
            <person name="Wang Y."/>
            <person name="Stata M."/>
            <person name="Wang W."/>
            <person name="Stajich J.E."/>
            <person name="White M.M."/>
            <person name="Moncalvo J.M."/>
        </authorList>
    </citation>
    <scope>NUCLEOTIDE SEQUENCE [LARGE SCALE GENOMIC DNA]</scope>
    <source>
        <strain evidence="1 2">AUS-77-4</strain>
    </source>
</reference>
<evidence type="ECO:0008006" key="3">
    <source>
        <dbReference type="Google" id="ProtNLM"/>
    </source>
</evidence>
<organism evidence="1 2">
    <name type="scientific">Furculomyces boomerangus</name>
    <dbReference type="NCBI Taxonomy" id="61424"/>
    <lineage>
        <taxon>Eukaryota</taxon>
        <taxon>Fungi</taxon>
        <taxon>Fungi incertae sedis</taxon>
        <taxon>Zoopagomycota</taxon>
        <taxon>Kickxellomycotina</taxon>
        <taxon>Harpellomycetes</taxon>
        <taxon>Harpellales</taxon>
        <taxon>Harpellaceae</taxon>
        <taxon>Furculomyces</taxon>
    </lineage>
</organism>
<name>A0A2T9YQ73_9FUNG</name>
<dbReference type="OrthoDB" id="5641978at2759"/>
<evidence type="ECO:0000313" key="1">
    <source>
        <dbReference type="EMBL" id="PVU94489.1"/>
    </source>
</evidence>
<dbReference type="AlphaFoldDB" id="A0A2T9YQ73"/>
<evidence type="ECO:0000313" key="2">
    <source>
        <dbReference type="Proteomes" id="UP000245699"/>
    </source>
</evidence>
<gene>
    <name evidence="1" type="ORF">BB559_002992</name>
</gene>
<dbReference type="Proteomes" id="UP000245699">
    <property type="component" value="Unassembled WGS sequence"/>
</dbReference>
<sequence>MGDRWSEIDQITKANSSFTLFVDSTYQKSFNEHLQNPLVRLEQDFGYYPSFQSNSESKQIGSIDLSIQTISSSEDSLENLENEYLKLCDPNTADYDFSKLLELISRENLEVLTNTLKKLKQSCLEQQNCVIVLDYVAHSNTTKPQNMVLFLQFVSNSSISGIKVPSRELQDSFKNLCLANPKLFIEGVLIPLIKNQTTEPAQSPILSSIVSTLPTADIEHIVSVWSEGHGNYNTKCTDVECNVLQGIFSLKKHYGIDCITVLINHLTRIVDLNAKSKRFGMFILAFAKSQLELLNEDLCLLFLDIAEKLDGFLKKSVISLINKRISLFKN</sequence>
<keyword evidence="2" id="KW-1185">Reference proteome</keyword>
<comment type="caution">
    <text evidence="1">The sequence shown here is derived from an EMBL/GenBank/DDBJ whole genome shotgun (WGS) entry which is preliminary data.</text>
</comment>